<comment type="similarity">
    <text evidence="14">Belongs to the MurCDEF family.</text>
</comment>
<dbReference type="InterPro" id="IPR036565">
    <property type="entry name" value="Mur-like_cat_sf"/>
</dbReference>
<dbReference type="STRING" id="1005057.BUAMB_198"/>
<keyword evidence="12 14" id="KW-0961">Cell wall biogenesis/degradation</keyword>
<dbReference type="Gene3D" id="3.40.50.720">
    <property type="entry name" value="NAD(P)-binding Rossmann-like Domain"/>
    <property type="match status" value="1"/>
</dbReference>
<keyword evidence="4 14" id="KW-0963">Cytoplasm</keyword>
<feature type="domain" description="Mur ligase C-terminal" evidence="17">
    <location>
        <begin position="341"/>
        <end position="465"/>
    </location>
</feature>
<evidence type="ECO:0000313" key="19">
    <source>
        <dbReference type="EMBL" id="AEO08021.1"/>
    </source>
</evidence>
<dbReference type="InterPro" id="IPR004101">
    <property type="entry name" value="Mur_ligase_C"/>
</dbReference>
<accession>G2LP84</accession>
<dbReference type="eggNOG" id="COG0773">
    <property type="taxonomic scope" value="Bacteria"/>
</dbReference>
<proteinExistence type="inferred from homology"/>
<dbReference type="SUPFAM" id="SSF53623">
    <property type="entry name" value="MurD-like peptide ligases, catalytic domain"/>
    <property type="match status" value="1"/>
</dbReference>
<dbReference type="Pfam" id="PF02875">
    <property type="entry name" value="Mur_ligase_C"/>
    <property type="match status" value="1"/>
</dbReference>
<dbReference type="HAMAP" id="MF_00046">
    <property type="entry name" value="MurC"/>
    <property type="match status" value="1"/>
</dbReference>
<dbReference type="AlphaFoldDB" id="G2LP84"/>
<dbReference type="PANTHER" id="PTHR43445">
    <property type="entry name" value="UDP-N-ACETYLMURAMATE--L-ALANINE LIGASE-RELATED"/>
    <property type="match status" value="1"/>
</dbReference>
<dbReference type="SUPFAM" id="SSF53244">
    <property type="entry name" value="MurD-like peptide ligases, peptide-binding domain"/>
    <property type="match status" value="1"/>
</dbReference>
<keyword evidence="11 14" id="KW-0131">Cell cycle</keyword>
<dbReference type="SUPFAM" id="SSF51984">
    <property type="entry name" value="MurCD N-terminal domain"/>
    <property type="match status" value="1"/>
</dbReference>
<dbReference type="Proteomes" id="UP000006139">
    <property type="component" value="Chromosome"/>
</dbReference>
<evidence type="ECO:0000256" key="9">
    <source>
        <dbReference type="ARBA" id="ARBA00022960"/>
    </source>
</evidence>
<dbReference type="EMBL" id="CP002648">
    <property type="protein sequence ID" value="AEO08021.1"/>
    <property type="molecule type" value="Genomic_DNA"/>
</dbReference>
<dbReference type="HOGENOM" id="CLU_028104_2_2_6"/>
<dbReference type="GO" id="GO:0008360">
    <property type="term" value="P:regulation of cell shape"/>
    <property type="evidence" value="ECO:0007669"/>
    <property type="project" value="UniProtKB-KW"/>
</dbReference>
<dbReference type="InterPro" id="IPR013221">
    <property type="entry name" value="Mur_ligase_cen"/>
</dbReference>
<keyword evidence="10 14" id="KW-0573">Peptidoglycan synthesis</keyword>
<keyword evidence="8 14" id="KW-0067">ATP-binding</keyword>
<evidence type="ECO:0000256" key="3">
    <source>
        <dbReference type="ARBA" id="ARBA00012211"/>
    </source>
</evidence>
<dbReference type="NCBIfam" id="TIGR01082">
    <property type="entry name" value="murC"/>
    <property type="match status" value="1"/>
</dbReference>
<evidence type="ECO:0000256" key="13">
    <source>
        <dbReference type="ARBA" id="ARBA00047833"/>
    </source>
</evidence>
<dbReference type="GO" id="GO:0005524">
    <property type="term" value="F:ATP binding"/>
    <property type="evidence" value="ECO:0007669"/>
    <property type="project" value="UniProtKB-UniRule"/>
</dbReference>
<dbReference type="EC" id="6.3.2.8" evidence="3 14"/>
<evidence type="ECO:0000256" key="11">
    <source>
        <dbReference type="ARBA" id="ARBA00023306"/>
    </source>
</evidence>
<evidence type="ECO:0000256" key="6">
    <source>
        <dbReference type="ARBA" id="ARBA00022618"/>
    </source>
</evidence>
<name>G2LP84_BUCUM</name>
<evidence type="ECO:0000256" key="10">
    <source>
        <dbReference type="ARBA" id="ARBA00022984"/>
    </source>
</evidence>
<organism evidence="19 20">
    <name type="scientific">Buchnera aphidicola str. Ua</name>
    <name type="common">Uroleucon ambrosiae</name>
    <dbReference type="NCBI Taxonomy" id="1005057"/>
    <lineage>
        <taxon>Bacteria</taxon>
        <taxon>Pseudomonadati</taxon>
        <taxon>Pseudomonadota</taxon>
        <taxon>Gammaproteobacteria</taxon>
        <taxon>Enterobacterales</taxon>
        <taxon>Erwiniaceae</taxon>
        <taxon>Buchnera</taxon>
    </lineage>
</organism>
<gene>
    <name evidence="14 19" type="primary">murC</name>
    <name evidence="19" type="ORF">BUAMB_198</name>
</gene>
<comment type="catalytic activity">
    <reaction evidence="13 14">
        <text>UDP-N-acetyl-alpha-D-muramate + L-alanine + ATP = UDP-N-acetyl-alpha-D-muramoyl-L-alanine + ADP + phosphate + H(+)</text>
        <dbReference type="Rhea" id="RHEA:23372"/>
        <dbReference type="ChEBI" id="CHEBI:15378"/>
        <dbReference type="ChEBI" id="CHEBI:30616"/>
        <dbReference type="ChEBI" id="CHEBI:43474"/>
        <dbReference type="ChEBI" id="CHEBI:57972"/>
        <dbReference type="ChEBI" id="CHEBI:70757"/>
        <dbReference type="ChEBI" id="CHEBI:83898"/>
        <dbReference type="ChEBI" id="CHEBI:456216"/>
        <dbReference type="EC" id="6.3.2.8"/>
    </reaction>
</comment>
<dbReference type="Gene3D" id="3.40.1190.10">
    <property type="entry name" value="Mur-like, catalytic domain"/>
    <property type="match status" value="1"/>
</dbReference>
<dbReference type="RefSeq" id="WP_014499925.1">
    <property type="nucleotide sequence ID" value="NC_017259.1"/>
</dbReference>
<evidence type="ECO:0000256" key="8">
    <source>
        <dbReference type="ARBA" id="ARBA00022840"/>
    </source>
</evidence>
<reference evidence="19 20" key="1">
    <citation type="journal article" date="2011" name="PLoS Genet.">
        <title>Sequence conservation and functional constraint on intergenic spacers in reduced genomes of the obligate symbiont buchnera.</title>
        <authorList>
            <person name="Degnan P.H."/>
            <person name="Ochman H."/>
            <person name="Moran N.A."/>
        </authorList>
    </citation>
    <scope>NUCLEOTIDE SEQUENCE [LARGE SCALE GENOMIC DNA]</scope>
    <source>
        <strain evidence="19 20">Ua</strain>
    </source>
</reference>
<evidence type="ECO:0000259" key="16">
    <source>
        <dbReference type="Pfam" id="PF01225"/>
    </source>
</evidence>
<dbReference type="InterPro" id="IPR000713">
    <property type="entry name" value="Mur_ligase_N"/>
</dbReference>
<evidence type="ECO:0000256" key="15">
    <source>
        <dbReference type="SAM" id="Phobius"/>
    </source>
</evidence>
<evidence type="ECO:0000256" key="2">
    <source>
        <dbReference type="ARBA" id="ARBA00004752"/>
    </source>
</evidence>
<keyword evidence="9 14" id="KW-0133">Cell shape</keyword>
<keyword evidence="15" id="KW-0812">Transmembrane</keyword>
<evidence type="ECO:0000256" key="12">
    <source>
        <dbReference type="ARBA" id="ARBA00023316"/>
    </source>
</evidence>
<dbReference type="OrthoDB" id="9804126at2"/>
<dbReference type="PATRIC" id="fig|1005057.4.peg.189"/>
<dbReference type="PANTHER" id="PTHR43445:SF3">
    <property type="entry name" value="UDP-N-ACETYLMURAMATE--L-ALANINE LIGASE"/>
    <property type="match status" value="1"/>
</dbReference>
<dbReference type="GO" id="GO:0071555">
    <property type="term" value="P:cell wall organization"/>
    <property type="evidence" value="ECO:0007669"/>
    <property type="project" value="UniProtKB-KW"/>
</dbReference>
<evidence type="ECO:0000256" key="5">
    <source>
        <dbReference type="ARBA" id="ARBA00022598"/>
    </source>
</evidence>
<evidence type="ECO:0000256" key="4">
    <source>
        <dbReference type="ARBA" id="ARBA00022490"/>
    </source>
</evidence>
<feature type="domain" description="Mur ligase central" evidence="18">
    <location>
        <begin position="123"/>
        <end position="303"/>
    </location>
</feature>
<dbReference type="Pfam" id="PF01225">
    <property type="entry name" value="Mur_ligase"/>
    <property type="match status" value="1"/>
</dbReference>
<dbReference type="InterPro" id="IPR005758">
    <property type="entry name" value="UDP-N-AcMur_Ala_ligase_MurC"/>
</dbReference>
<keyword evidence="15" id="KW-0472">Membrane</keyword>
<comment type="pathway">
    <text evidence="2 14">Cell wall biogenesis; peptidoglycan biosynthesis.</text>
</comment>
<feature type="domain" description="Mur ligase N-terminal catalytic" evidence="16">
    <location>
        <begin position="20"/>
        <end position="117"/>
    </location>
</feature>
<dbReference type="Pfam" id="PF08245">
    <property type="entry name" value="Mur_ligase_M"/>
    <property type="match status" value="1"/>
</dbReference>
<sequence>MNIKNIKDINFFVNNKIKKKIHFIGISGAGMSGLALILLQLGYKISGSDLLKNHMTKKLINLGATIYFQHSEKNVINIDFIIKSSAILSNNKEIISAKKNNIPILSRAHMLKILMQFKFGIAIAGTHGKTTTTSIISDIFIENGLDPTIVNGGLIKSINSHARLGHSNYLIAEADESDGSFVLLNPKIGIITNIEPDHMDYYDNNLIKLKQTFLTFLKKIPLYGTAIVCIDNDAIYNMLPDIKCKILTYGFNLQADFRICFYKQNNFVSNFQLIIHNKTKLNITLNIPGKHNALNATAAIVLAINENIEHDSIILSLKNFKGTCRRFEFLGRYLIKNNTKKNNSTILIDDYGHHPTELSETIKTIRISWPNKNLIMIFQPHRYTRTHNLYYDFIKTLCIVDFLLILNVYPANEKYIFGADSFSIYSDIKKFKKNYINLINDHNLILDTLVPRLNGNDIILIQGAGNIDHIIKKQLINKIQKVII</sequence>
<evidence type="ECO:0000313" key="20">
    <source>
        <dbReference type="Proteomes" id="UP000006139"/>
    </source>
</evidence>
<evidence type="ECO:0000256" key="1">
    <source>
        <dbReference type="ARBA" id="ARBA00004496"/>
    </source>
</evidence>
<dbReference type="InterPro" id="IPR050061">
    <property type="entry name" value="MurCDEF_pg_biosynth"/>
</dbReference>
<keyword evidence="7 14" id="KW-0547">Nucleotide-binding</keyword>
<dbReference type="GO" id="GO:0009252">
    <property type="term" value="P:peptidoglycan biosynthetic process"/>
    <property type="evidence" value="ECO:0007669"/>
    <property type="project" value="UniProtKB-UniRule"/>
</dbReference>
<feature type="binding site" evidence="14">
    <location>
        <begin position="125"/>
        <end position="131"/>
    </location>
    <ligand>
        <name>ATP</name>
        <dbReference type="ChEBI" id="CHEBI:30616"/>
    </ligand>
</feature>
<dbReference type="KEGG" id="buh:BUAMB_198"/>
<feature type="transmembrane region" description="Helical" evidence="15">
    <location>
        <begin position="21"/>
        <end position="43"/>
    </location>
</feature>
<comment type="function">
    <text evidence="14">Cell wall formation.</text>
</comment>
<keyword evidence="15" id="KW-1133">Transmembrane helix</keyword>
<keyword evidence="5 14" id="KW-0436">Ligase</keyword>
<dbReference type="GO" id="GO:0005737">
    <property type="term" value="C:cytoplasm"/>
    <property type="evidence" value="ECO:0007669"/>
    <property type="project" value="UniProtKB-SubCell"/>
</dbReference>
<dbReference type="UniPathway" id="UPA00219"/>
<evidence type="ECO:0000259" key="17">
    <source>
        <dbReference type="Pfam" id="PF02875"/>
    </source>
</evidence>
<evidence type="ECO:0000256" key="7">
    <source>
        <dbReference type="ARBA" id="ARBA00022741"/>
    </source>
</evidence>
<protein>
    <recommendedName>
        <fullName evidence="3 14">UDP-N-acetylmuramate--L-alanine ligase</fullName>
        <ecNumber evidence="3 14">6.3.2.8</ecNumber>
    </recommendedName>
    <alternativeName>
        <fullName evidence="14">UDP-N-acetylmuramoyl-L-alanine synthetase</fullName>
    </alternativeName>
</protein>
<dbReference type="InterPro" id="IPR036615">
    <property type="entry name" value="Mur_ligase_C_dom_sf"/>
</dbReference>
<dbReference type="GO" id="GO:0008763">
    <property type="term" value="F:UDP-N-acetylmuramate-L-alanine ligase activity"/>
    <property type="evidence" value="ECO:0007669"/>
    <property type="project" value="UniProtKB-UniRule"/>
</dbReference>
<dbReference type="Gene3D" id="3.90.190.20">
    <property type="entry name" value="Mur ligase, C-terminal domain"/>
    <property type="match status" value="1"/>
</dbReference>
<comment type="subcellular location">
    <subcellularLocation>
        <location evidence="1 14">Cytoplasm</location>
    </subcellularLocation>
</comment>
<evidence type="ECO:0000259" key="18">
    <source>
        <dbReference type="Pfam" id="PF08245"/>
    </source>
</evidence>
<dbReference type="GO" id="GO:0051301">
    <property type="term" value="P:cell division"/>
    <property type="evidence" value="ECO:0007669"/>
    <property type="project" value="UniProtKB-KW"/>
</dbReference>
<keyword evidence="6 14" id="KW-0132">Cell division</keyword>
<evidence type="ECO:0000256" key="14">
    <source>
        <dbReference type="HAMAP-Rule" id="MF_00046"/>
    </source>
</evidence>